<dbReference type="InterPro" id="IPR059179">
    <property type="entry name" value="MLKL-like_MCAfunc"/>
</dbReference>
<organism evidence="1 2">
    <name type="scientific">Mycena sanguinolenta</name>
    <dbReference type="NCBI Taxonomy" id="230812"/>
    <lineage>
        <taxon>Eukaryota</taxon>
        <taxon>Fungi</taxon>
        <taxon>Dikarya</taxon>
        <taxon>Basidiomycota</taxon>
        <taxon>Agaricomycotina</taxon>
        <taxon>Agaricomycetes</taxon>
        <taxon>Agaricomycetidae</taxon>
        <taxon>Agaricales</taxon>
        <taxon>Marasmiineae</taxon>
        <taxon>Mycenaceae</taxon>
        <taxon>Mycena</taxon>
    </lineage>
</organism>
<dbReference type="AlphaFoldDB" id="A0A8H6X4F7"/>
<dbReference type="InterPro" id="IPR036537">
    <property type="entry name" value="Adaptor_Cbl_N_dom_sf"/>
</dbReference>
<evidence type="ECO:0000313" key="2">
    <source>
        <dbReference type="Proteomes" id="UP000623467"/>
    </source>
</evidence>
<sequence length="175" mass="19580">MPIPAPHKILPYTTVAATALQGLAGANRIPFIGRLCTLALSIIPMVENTKFQKDRCLRILEDIHHLLCVLMALAIDSVNIEAPTMFHNLAQSARTLQKIESCLQVQRELGTMKRVFKQSEIAAQLNNCAAELKEVLGNLTFIYRSFFVFAKFLECKLGLTFVTTRIAANIPWPRV</sequence>
<evidence type="ECO:0000313" key="1">
    <source>
        <dbReference type="EMBL" id="KAF7333982.1"/>
    </source>
</evidence>
<keyword evidence="2" id="KW-1185">Reference proteome</keyword>
<dbReference type="OrthoDB" id="3015449at2759"/>
<dbReference type="GO" id="GO:0007166">
    <property type="term" value="P:cell surface receptor signaling pathway"/>
    <property type="evidence" value="ECO:0007669"/>
    <property type="project" value="InterPro"/>
</dbReference>
<dbReference type="EMBL" id="JACAZH010000050">
    <property type="protein sequence ID" value="KAF7333982.1"/>
    <property type="molecule type" value="Genomic_DNA"/>
</dbReference>
<dbReference type="Proteomes" id="UP000623467">
    <property type="component" value="Unassembled WGS sequence"/>
</dbReference>
<proteinExistence type="predicted"/>
<accession>A0A8H6X4F7</accession>
<name>A0A8H6X4F7_9AGAR</name>
<dbReference type="CDD" id="cd21037">
    <property type="entry name" value="MLKL_NTD"/>
    <property type="match status" value="1"/>
</dbReference>
<protein>
    <submittedName>
        <fullName evidence="1">Uncharacterized protein</fullName>
    </submittedName>
</protein>
<dbReference type="Gene3D" id="1.20.930.20">
    <property type="entry name" value="Adaptor protein Cbl, N-terminal domain"/>
    <property type="match status" value="1"/>
</dbReference>
<comment type="caution">
    <text evidence="1">The sequence shown here is derived from an EMBL/GenBank/DDBJ whole genome shotgun (WGS) entry which is preliminary data.</text>
</comment>
<reference evidence="1" key="1">
    <citation type="submission" date="2020-05" db="EMBL/GenBank/DDBJ databases">
        <title>Mycena genomes resolve the evolution of fungal bioluminescence.</title>
        <authorList>
            <person name="Tsai I.J."/>
        </authorList>
    </citation>
    <scope>NUCLEOTIDE SEQUENCE</scope>
    <source>
        <strain evidence="1">160909Yilan</strain>
    </source>
</reference>
<gene>
    <name evidence="1" type="ORF">MSAN_02400300</name>
</gene>